<dbReference type="RefSeq" id="WP_147783548.1">
    <property type="nucleotide sequence ID" value="NZ_VRMG01000007.1"/>
</dbReference>
<keyword evidence="2" id="KW-0378">Hydrolase</keyword>
<keyword evidence="3" id="KW-1185">Reference proteome</keyword>
<feature type="domain" description="SGNH hydrolase-type esterase" evidence="1">
    <location>
        <begin position="63"/>
        <end position="231"/>
    </location>
</feature>
<evidence type="ECO:0000313" key="2">
    <source>
        <dbReference type="EMBL" id="TXN30364.1"/>
    </source>
</evidence>
<evidence type="ECO:0000313" key="3">
    <source>
        <dbReference type="Proteomes" id="UP000321379"/>
    </source>
</evidence>
<name>A0A5C8UPZ3_9MICO</name>
<dbReference type="Pfam" id="PF13472">
    <property type="entry name" value="Lipase_GDSL_2"/>
    <property type="match status" value="1"/>
</dbReference>
<gene>
    <name evidence="2" type="ORF">FVP33_10170</name>
</gene>
<sequence length="254" mass="27710">MTTPLLLTLIAVAVLVALAATVAWALGRLRHRAGSARLANTLHLNARWWKDEGKKHGDLLYVALGDSAAQGVGASKPGRSYVGLIARHLRERTGRTVRVVNLSMSGARLREALAIQLPALRRMTTRPDVLTVAIGANDIASFDPLRFESELRELYAALPAGAIVADLPSFYLGSSERKAREANAIVRRLAAERDFEVAPLHAATRRQGAARYALNQVAADFFHPNDRGYRVWASAFLPLLDRVVAETRSTADTE</sequence>
<dbReference type="InterPro" id="IPR036514">
    <property type="entry name" value="SGNH_hydro_sf"/>
</dbReference>
<dbReference type="PANTHER" id="PTHR30383:SF5">
    <property type="entry name" value="SGNH HYDROLASE-TYPE ESTERASE DOMAIN-CONTAINING PROTEIN"/>
    <property type="match status" value="1"/>
</dbReference>
<dbReference type="Proteomes" id="UP000321379">
    <property type="component" value="Unassembled WGS sequence"/>
</dbReference>
<reference evidence="2 3" key="1">
    <citation type="submission" date="2019-08" db="EMBL/GenBank/DDBJ databases">
        <title>Bacterial whole genome sequence for Glaciihabitans sp. CHu50b-6-2.</title>
        <authorList>
            <person name="Jin L."/>
        </authorList>
    </citation>
    <scope>NUCLEOTIDE SEQUENCE [LARGE SCALE GENOMIC DNA]</scope>
    <source>
        <strain evidence="2 3">CHu50b-6-2</strain>
    </source>
</reference>
<dbReference type="AlphaFoldDB" id="A0A5C8UPZ3"/>
<dbReference type="EMBL" id="VRMG01000007">
    <property type="protein sequence ID" value="TXN30364.1"/>
    <property type="molecule type" value="Genomic_DNA"/>
</dbReference>
<evidence type="ECO:0000259" key="1">
    <source>
        <dbReference type="Pfam" id="PF13472"/>
    </source>
</evidence>
<comment type="caution">
    <text evidence="2">The sequence shown here is derived from an EMBL/GenBank/DDBJ whole genome shotgun (WGS) entry which is preliminary data.</text>
</comment>
<organism evidence="2 3">
    <name type="scientific">Lacisediminihabitans profunda</name>
    <dbReference type="NCBI Taxonomy" id="2594790"/>
    <lineage>
        <taxon>Bacteria</taxon>
        <taxon>Bacillati</taxon>
        <taxon>Actinomycetota</taxon>
        <taxon>Actinomycetes</taxon>
        <taxon>Micrococcales</taxon>
        <taxon>Microbacteriaceae</taxon>
        <taxon>Lacisediminihabitans</taxon>
    </lineage>
</organism>
<protein>
    <submittedName>
        <fullName evidence="2">SGNH/GDSL hydrolase family protein</fullName>
    </submittedName>
</protein>
<dbReference type="InterPro" id="IPR013830">
    <property type="entry name" value="SGNH_hydro"/>
</dbReference>
<dbReference type="PANTHER" id="PTHR30383">
    <property type="entry name" value="THIOESTERASE 1/PROTEASE 1/LYSOPHOSPHOLIPASE L1"/>
    <property type="match status" value="1"/>
</dbReference>
<accession>A0A5C8UPZ3</accession>
<dbReference type="Gene3D" id="3.40.50.1110">
    <property type="entry name" value="SGNH hydrolase"/>
    <property type="match status" value="1"/>
</dbReference>
<proteinExistence type="predicted"/>
<dbReference type="SUPFAM" id="SSF52266">
    <property type="entry name" value="SGNH hydrolase"/>
    <property type="match status" value="1"/>
</dbReference>
<dbReference type="InterPro" id="IPR051532">
    <property type="entry name" value="Ester_Hydrolysis_Enzymes"/>
</dbReference>
<dbReference type="CDD" id="cd00229">
    <property type="entry name" value="SGNH_hydrolase"/>
    <property type="match status" value="1"/>
</dbReference>
<dbReference type="GO" id="GO:0004622">
    <property type="term" value="F:phosphatidylcholine lysophospholipase activity"/>
    <property type="evidence" value="ECO:0007669"/>
    <property type="project" value="TreeGrafter"/>
</dbReference>